<dbReference type="Proteomes" id="UP000673447">
    <property type="component" value="Unassembled WGS sequence"/>
</dbReference>
<proteinExistence type="predicted"/>
<accession>A0A940X2N6</accession>
<evidence type="ECO:0000313" key="2">
    <source>
        <dbReference type="EMBL" id="MBP3984051.1"/>
    </source>
</evidence>
<keyword evidence="1" id="KW-1133">Transmembrane helix</keyword>
<keyword evidence="3" id="KW-1185">Reference proteome</keyword>
<feature type="transmembrane region" description="Helical" evidence="1">
    <location>
        <begin position="44"/>
        <end position="65"/>
    </location>
</feature>
<protein>
    <submittedName>
        <fullName evidence="2">Uncharacterized protein</fullName>
    </submittedName>
</protein>
<keyword evidence="1" id="KW-0472">Membrane</keyword>
<evidence type="ECO:0000313" key="3">
    <source>
        <dbReference type="Proteomes" id="UP000673447"/>
    </source>
</evidence>
<evidence type="ECO:0000256" key="1">
    <source>
        <dbReference type="SAM" id="Phobius"/>
    </source>
</evidence>
<comment type="caution">
    <text evidence="2">The sequence shown here is derived from an EMBL/GenBank/DDBJ whole genome shotgun (WGS) entry which is preliminary data.</text>
</comment>
<name>A0A940X2N6_9GAMM</name>
<gene>
    <name evidence="2" type="ORF">J5837_06380</name>
</gene>
<dbReference type="RefSeq" id="WP_210535849.1">
    <property type="nucleotide sequence ID" value="NZ_JAGKTC010000001.1"/>
</dbReference>
<dbReference type="EMBL" id="JAGKTC010000001">
    <property type="protein sequence ID" value="MBP3984051.1"/>
    <property type="molecule type" value="Genomic_DNA"/>
</dbReference>
<sequence>MPLLKAYTSSGGQLAGYGNLIWVTLAELQQSGGVVSDQSVFFRWVYRLLAVGGLLMLLAIAYVWVQSSLAGKRWRARNTVEVAQQGADGRAKKERLRFDQLKVIRGTDVKLLEVEAETDDSGRDLSSGSYGPDYRTRNLIFLEPGNGNVRWLFDANEQLIRKTEMLSVDSDDHPGPVVAIYLEVEKGLHAESEVEREVVPALVHTNGSGYVELGKPVSRVLDQSVNADGETLGLLLEDQNKLLYREYSLESFSQTSEKLITRLDRQ</sequence>
<keyword evidence="1" id="KW-0812">Transmembrane</keyword>
<reference evidence="2" key="2">
    <citation type="submission" date="2021-03" db="EMBL/GenBank/DDBJ databases">
        <authorList>
            <person name="Cao W."/>
        </authorList>
    </citation>
    <scope>NUCLEOTIDE SEQUENCE</scope>
    <source>
        <strain evidence="2">110414</strain>
    </source>
</reference>
<reference evidence="2" key="1">
    <citation type="journal article" date="2016" name="Int. J. Syst. Evol. Microbiol.">
        <title>Pseudoxanthomonas helianthi sp. nov., isolated from roots of Jerusalem artichoke (Helianthus tuberosus).</title>
        <authorList>
            <person name="Kittiwongwattana C."/>
            <person name="Thawai C."/>
        </authorList>
    </citation>
    <scope>NUCLEOTIDE SEQUENCE</scope>
    <source>
        <strain evidence="2">110414</strain>
    </source>
</reference>
<dbReference type="AlphaFoldDB" id="A0A940X2N6"/>
<organism evidence="2 3">
    <name type="scientific">Pseudoxanthomonas helianthi</name>
    <dbReference type="NCBI Taxonomy" id="1453541"/>
    <lineage>
        <taxon>Bacteria</taxon>
        <taxon>Pseudomonadati</taxon>
        <taxon>Pseudomonadota</taxon>
        <taxon>Gammaproteobacteria</taxon>
        <taxon>Lysobacterales</taxon>
        <taxon>Lysobacteraceae</taxon>
        <taxon>Pseudoxanthomonas</taxon>
    </lineage>
</organism>